<keyword evidence="1" id="KW-0479">Metal-binding</keyword>
<dbReference type="GO" id="GO:0000981">
    <property type="term" value="F:DNA-binding transcription factor activity, RNA polymerase II-specific"/>
    <property type="evidence" value="ECO:0007669"/>
    <property type="project" value="TreeGrafter"/>
</dbReference>
<sequence length="183" mass="20470">ANEYGSPESAKTCCTAATPTFRSSIGNHGNLGSCKDSEIPVCLYQCPKCSRSFRFSSKLRSHLVSHSNLKPYKCDFCPVTFKWLMSQEKHTVEQHWEELQSSGRAGNTKYSRLLKRKILSCQICGKRLSSQAALDAHAAVHTGECLYVCQLCKCTFKHPSSFGRHSKRCRGCVQPTSQKSTRL</sequence>
<dbReference type="Pfam" id="PF12874">
    <property type="entry name" value="zf-met"/>
    <property type="match status" value="2"/>
</dbReference>
<dbReference type="GO" id="GO:0000977">
    <property type="term" value="F:RNA polymerase II transcription regulatory region sequence-specific DNA binding"/>
    <property type="evidence" value="ECO:0007669"/>
    <property type="project" value="TreeGrafter"/>
</dbReference>
<dbReference type="Gene3D" id="3.30.160.60">
    <property type="entry name" value="Classic Zinc Finger"/>
    <property type="match status" value="2"/>
</dbReference>
<keyword evidence="3 5" id="KW-0863">Zinc-finger</keyword>
<dbReference type="PANTHER" id="PTHR24379">
    <property type="entry name" value="KRAB AND ZINC FINGER DOMAIN-CONTAINING"/>
    <property type="match status" value="1"/>
</dbReference>
<dbReference type="GO" id="GO:0005634">
    <property type="term" value="C:nucleus"/>
    <property type="evidence" value="ECO:0007669"/>
    <property type="project" value="TreeGrafter"/>
</dbReference>
<organism evidence="7 8">
    <name type="scientific">Clonorchis sinensis</name>
    <name type="common">Chinese liver fluke</name>
    <dbReference type="NCBI Taxonomy" id="79923"/>
    <lineage>
        <taxon>Eukaryota</taxon>
        <taxon>Metazoa</taxon>
        <taxon>Spiralia</taxon>
        <taxon>Lophotrochozoa</taxon>
        <taxon>Platyhelminthes</taxon>
        <taxon>Trematoda</taxon>
        <taxon>Digenea</taxon>
        <taxon>Opisthorchiida</taxon>
        <taxon>Opisthorchiata</taxon>
        <taxon>Opisthorchiidae</taxon>
        <taxon>Clonorchis</taxon>
    </lineage>
</organism>
<dbReference type="SMART" id="SM00355">
    <property type="entry name" value="ZnF_C2H2"/>
    <property type="match status" value="4"/>
</dbReference>
<proteinExistence type="predicted"/>
<dbReference type="PANTHER" id="PTHR24379:SF127">
    <property type="entry name" value="BLOODY FINGERS-RELATED"/>
    <property type="match status" value="1"/>
</dbReference>
<evidence type="ECO:0000313" key="8">
    <source>
        <dbReference type="Proteomes" id="UP000008909"/>
    </source>
</evidence>
<evidence type="ECO:0000259" key="6">
    <source>
        <dbReference type="PROSITE" id="PS50157"/>
    </source>
</evidence>
<reference evidence="7" key="1">
    <citation type="journal article" date="2011" name="Genome Biol.">
        <title>The draft genome of the carcinogenic human liver fluke Clonorchis sinensis.</title>
        <authorList>
            <person name="Wang X."/>
            <person name="Chen W."/>
            <person name="Huang Y."/>
            <person name="Sun J."/>
            <person name="Men J."/>
            <person name="Liu H."/>
            <person name="Luo F."/>
            <person name="Guo L."/>
            <person name="Lv X."/>
            <person name="Deng C."/>
            <person name="Zhou C."/>
            <person name="Fan Y."/>
            <person name="Li X."/>
            <person name="Huang L."/>
            <person name="Hu Y."/>
            <person name="Liang C."/>
            <person name="Hu X."/>
            <person name="Xu J."/>
            <person name="Yu X."/>
        </authorList>
    </citation>
    <scope>NUCLEOTIDE SEQUENCE [LARGE SCALE GENOMIC DNA]</scope>
    <source>
        <strain evidence="7">Henan</strain>
    </source>
</reference>
<keyword evidence="2" id="KW-0677">Repeat</keyword>
<dbReference type="PROSITE" id="PS50157">
    <property type="entry name" value="ZINC_FINGER_C2H2_2"/>
    <property type="match status" value="2"/>
</dbReference>
<dbReference type="InterPro" id="IPR013087">
    <property type="entry name" value="Znf_C2H2_type"/>
</dbReference>
<dbReference type="SUPFAM" id="SSF57667">
    <property type="entry name" value="beta-beta-alpha zinc fingers"/>
    <property type="match status" value="2"/>
</dbReference>
<dbReference type="Proteomes" id="UP000008909">
    <property type="component" value="Unassembled WGS sequence"/>
</dbReference>
<evidence type="ECO:0000256" key="4">
    <source>
        <dbReference type="ARBA" id="ARBA00022833"/>
    </source>
</evidence>
<accession>H2KV23</accession>
<dbReference type="GO" id="GO:0008270">
    <property type="term" value="F:zinc ion binding"/>
    <property type="evidence" value="ECO:0007669"/>
    <property type="project" value="UniProtKB-KW"/>
</dbReference>
<evidence type="ECO:0000256" key="1">
    <source>
        <dbReference type="ARBA" id="ARBA00022723"/>
    </source>
</evidence>
<gene>
    <name evidence="7" type="ORF">CLF_111049</name>
</gene>
<evidence type="ECO:0000256" key="5">
    <source>
        <dbReference type="PROSITE-ProRule" id="PRU00042"/>
    </source>
</evidence>
<evidence type="ECO:0000256" key="3">
    <source>
        <dbReference type="ARBA" id="ARBA00022771"/>
    </source>
</evidence>
<dbReference type="InterPro" id="IPR036236">
    <property type="entry name" value="Znf_C2H2_sf"/>
</dbReference>
<dbReference type="AlphaFoldDB" id="H2KV23"/>
<feature type="domain" description="C2H2-type" evidence="6">
    <location>
        <begin position="44"/>
        <end position="71"/>
    </location>
</feature>
<dbReference type="PROSITE" id="PS00028">
    <property type="entry name" value="ZINC_FINGER_C2H2_1"/>
    <property type="match status" value="3"/>
</dbReference>
<keyword evidence="4" id="KW-0862">Zinc</keyword>
<keyword evidence="8" id="KW-1185">Reference proteome</keyword>
<dbReference type="Pfam" id="PF00096">
    <property type="entry name" value="zf-C2H2"/>
    <property type="match status" value="1"/>
</dbReference>
<name>H2KV23_CLOSI</name>
<dbReference type="EMBL" id="DF144283">
    <property type="protein sequence ID" value="GAA35987.2"/>
    <property type="molecule type" value="Genomic_DNA"/>
</dbReference>
<feature type="non-terminal residue" evidence="7">
    <location>
        <position position="1"/>
    </location>
</feature>
<feature type="domain" description="C2H2-type" evidence="6">
    <location>
        <begin position="119"/>
        <end position="144"/>
    </location>
</feature>
<protein>
    <submittedName>
        <fullName evidence="7">Zinc finger protein 208</fullName>
    </submittedName>
</protein>
<evidence type="ECO:0000313" key="7">
    <source>
        <dbReference type="EMBL" id="GAA35987.2"/>
    </source>
</evidence>
<evidence type="ECO:0000256" key="2">
    <source>
        <dbReference type="ARBA" id="ARBA00022737"/>
    </source>
</evidence>